<evidence type="ECO:0000256" key="1">
    <source>
        <dbReference type="ARBA" id="ARBA00022475"/>
    </source>
</evidence>
<dbReference type="AlphaFoldDB" id="A0A2S7U402"/>
<dbReference type="InterPro" id="IPR010445">
    <property type="entry name" value="LapA_dom"/>
</dbReference>
<name>A0A2S7U402_9BACT</name>
<sequence>MTTAKKIRLGSLIFILALVATIIFQNREKVTTQILFASIEMPQAFLLFLTFILGALAGFVLAYFRISKRLKTVQKSIEKH</sequence>
<evidence type="ECO:0000256" key="2">
    <source>
        <dbReference type="ARBA" id="ARBA00022692"/>
    </source>
</evidence>
<dbReference type="GO" id="GO:0005886">
    <property type="term" value="C:plasma membrane"/>
    <property type="evidence" value="ECO:0007669"/>
    <property type="project" value="InterPro"/>
</dbReference>
<comment type="caution">
    <text evidence="7">The sequence shown here is derived from an EMBL/GenBank/DDBJ whole genome shotgun (WGS) entry which is preliminary data.</text>
</comment>
<feature type="transmembrane region" description="Helical" evidence="5">
    <location>
        <begin position="44"/>
        <end position="66"/>
    </location>
</feature>
<protein>
    <recommendedName>
        <fullName evidence="6">Lipopolysaccharide assembly protein A domain-containing protein</fullName>
    </recommendedName>
</protein>
<keyword evidence="4 5" id="KW-0472">Membrane</keyword>
<dbReference type="EMBL" id="MQWA01000001">
    <property type="protein sequence ID" value="PQJ29237.1"/>
    <property type="molecule type" value="Genomic_DNA"/>
</dbReference>
<evidence type="ECO:0000259" key="6">
    <source>
        <dbReference type="Pfam" id="PF06305"/>
    </source>
</evidence>
<evidence type="ECO:0000256" key="5">
    <source>
        <dbReference type="SAM" id="Phobius"/>
    </source>
</evidence>
<evidence type="ECO:0000256" key="4">
    <source>
        <dbReference type="ARBA" id="ARBA00023136"/>
    </source>
</evidence>
<keyword evidence="2 5" id="KW-0812">Transmembrane</keyword>
<reference evidence="7 8" key="1">
    <citation type="submission" date="2016-12" db="EMBL/GenBank/DDBJ databases">
        <title>Study of bacterial adaptation to deep sea.</title>
        <authorList>
            <person name="Song J."/>
            <person name="Yoshizawa S."/>
            <person name="Kogure K."/>
        </authorList>
    </citation>
    <scope>NUCLEOTIDE SEQUENCE [LARGE SCALE GENOMIC DNA]</scope>
    <source>
        <strain evidence="7 8">SAORIC-165</strain>
    </source>
</reference>
<feature type="transmembrane region" description="Helical" evidence="5">
    <location>
        <begin position="7"/>
        <end position="24"/>
    </location>
</feature>
<dbReference type="RefSeq" id="WP_105043730.1">
    <property type="nucleotide sequence ID" value="NZ_MQWA01000001.1"/>
</dbReference>
<dbReference type="Pfam" id="PF06305">
    <property type="entry name" value="LapA_dom"/>
    <property type="match status" value="1"/>
</dbReference>
<organism evidence="7 8">
    <name type="scientific">Rubritalea profundi</name>
    <dbReference type="NCBI Taxonomy" id="1658618"/>
    <lineage>
        <taxon>Bacteria</taxon>
        <taxon>Pseudomonadati</taxon>
        <taxon>Verrucomicrobiota</taxon>
        <taxon>Verrucomicrobiia</taxon>
        <taxon>Verrucomicrobiales</taxon>
        <taxon>Rubritaleaceae</taxon>
        <taxon>Rubritalea</taxon>
    </lineage>
</organism>
<dbReference type="Proteomes" id="UP000239907">
    <property type="component" value="Unassembled WGS sequence"/>
</dbReference>
<accession>A0A2S7U402</accession>
<keyword evidence="3 5" id="KW-1133">Transmembrane helix</keyword>
<dbReference type="OrthoDB" id="9814491at2"/>
<gene>
    <name evidence="7" type="ORF">BSZ32_12545</name>
</gene>
<keyword evidence="1" id="KW-1003">Cell membrane</keyword>
<proteinExistence type="predicted"/>
<keyword evidence="8" id="KW-1185">Reference proteome</keyword>
<evidence type="ECO:0000313" key="7">
    <source>
        <dbReference type="EMBL" id="PQJ29237.1"/>
    </source>
</evidence>
<evidence type="ECO:0000256" key="3">
    <source>
        <dbReference type="ARBA" id="ARBA00022989"/>
    </source>
</evidence>
<feature type="domain" description="Lipopolysaccharide assembly protein A" evidence="6">
    <location>
        <begin position="25"/>
        <end position="79"/>
    </location>
</feature>
<evidence type="ECO:0000313" key="8">
    <source>
        <dbReference type="Proteomes" id="UP000239907"/>
    </source>
</evidence>